<keyword evidence="2" id="KW-0812">Transmembrane</keyword>
<evidence type="ECO:0000256" key="2">
    <source>
        <dbReference type="SAM" id="Phobius"/>
    </source>
</evidence>
<evidence type="ECO:0000313" key="3">
    <source>
        <dbReference type="EMBL" id="OTA16539.1"/>
    </source>
</evidence>
<dbReference type="Gene3D" id="1.20.5.190">
    <property type="match status" value="1"/>
</dbReference>
<proteinExistence type="predicted"/>
<comment type="caution">
    <text evidence="3">The sequence shown here is derived from an EMBL/GenBank/DDBJ whole genome shotgun (WGS) entry which is preliminary data.</text>
</comment>
<organism evidence="3 4">
    <name type="scientific">Xenorhabdus beddingii</name>
    <dbReference type="NCBI Taxonomy" id="40578"/>
    <lineage>
        <taxon>Bacteria</taxon>
        <taxon>Pseudomonadati</taxon>
        <taxon>Pseudomonadota</taxon>
        <taxon>Gammaproteobacteria</taxon>
        <taxon>Enterobacterales</taxon>
        <taxon>Morganellaceae</taxon>
        <taxon>Xenorhabdus</taxon>
    </lineage>
</organism>
<protein>
    <submittedName>
        <fullName evidence="3">Uncharacterized protein</fullName>
    </submittedName>
</protein>
<evidence type="ECO:0000256" key="1">
    <source>
        <dbReference type="SAM" id="MobiDB-lite"/>
    </source>
</evidence>
<keyword evidence="2" id="KW-1133">Transmembrane helix</keyword>
<keyword evidence="4" id="KW-1185">Reference proteome</keyword>
<keyword evidence="2" id="KW-0472">Membrane</keyword>
<dbReference type="EMBL" id="MUBK01000042">
    <property type="protein sequence ID" value="OTA16539.1"/>
    <property type="molecule type" value="Genomic_DNA"/>
</dbReference>
<sequence>MNKPNNVYLMRGDLPSKRNGNDGGGGDMESRVARLESDVEHIKTTMNDMKSDLKSVTNDVGVMKTDVALILQKMDSLSSTVESKANSSDVALILQKMGDISSSVDKKANFDQMADLDSKVSKRPTEEQIDLKISKVETKIGDLKIWILTILLFSIAMPVIMFLLNLYMRKP</sequence>
<accession>A0A1Y2SCV6</accession>
<dbReference type="AlphaFoldDB" id="A0A1Y2SCV6"/>
<dbReference type="OrthoDB" id="6466979at2"/>
<dbReference type="RefSeq" id="WP_086114078.1">
    <property type="nucleotide sequence ID" value="NZ_CAWNHF010000148.1"/>
</dbReference>
<gene>
    <name evidence="3" type="ORF">Xbed_03466</name>
</gene>
<name>A0A1Y2SCV6_9GAMM</name>
<feature type="transmembrane region" description="Helical" evidence="2">
    <location>
        <begin position="145"/>
        <end position="168"/>
    </location>
</feature>
<feature type="region of interest" description="Disordered" evidence="1">
    <location>
        <begin position="1"/>
        <end position="29"/>
    </location>
</feature>
<dbReference type="STRING" id="40578.Xbed_03466"/>
<reference evidence="3 4" key="1">
    <citation type="submission" date="2017-01" db="EMBL/GenBank/DDBJ databases">
        <title>Deconstructing symbiosis and pathogenesis requirements using a combined genomic-metabolomic approach.</title>
        <authorList>
            <person name="Tobias N.J."/>
            <person name="Wolff H."/>
            <person name="Djahanschiri B."/>
            <person name="Ebersberger I."/>
            <person name="Bode H.B."/>
        </authorList>
    </citation>
    <scope>NUCLEOTIDE SEQUENCE [LARGE SCALE GENOMIC DNA]</scope>
    <source>
        <strain evidence="3 4">DSM 4764</strain>
    </source>
</reference>
<dbReference type="Proteomes" id="UP000194204">
    <property type="component" value="Unassembled WGS sequence"/>
</dbReference>
<evidence type="ECO:0000313" key="4">
    <source>
        <dbReference type="Proteomes" id="UP000194204"/>
    </source>
</evidence>